<reference evidence="2" key="1">
    <citation type="journal article" date="2014" name="Int. J. Syst. Evol. Microbiol.">
        <title>Complete genome sequence of Corynebacterium casei LMG S-19264T (=DSM 44701T), isolated from a smear-ripened cheese.</title>
        <authorList>
            <consortium name="US DOE Joint Genome Institute (JGI-PGF)"/>
            <person name="Walter F."/>
            <person name="Albersmeier A."/>
            <person name="Kalinowski J."/>
            <person name="Ruckert C."/>
        </authorList>
    </citation>
    <scope>NUCLEOTIDE SEQUENCE</scope>
    <source>
        <strain evidence="2">JCM 4477</strain>
    </source>
</reference>
<sequence length="177" mass="19268">MAIEAGDGAGWAGAFFAGITILITLWQQRRQRKQQEAADDIARRQAEAQERRMLAAEENLQRLIAQLPAAIQAHAQAQIATPPERHAEAVSWELRRPNKNRFVLCNVGSETAAGVKVDLGGHPAGLTRRVPQDAVVRPKESVEFMMMAAWGAPLPGRVAVSWDGADEPAIVAVPHWG</sequence>
<proteinExistence type="predicted"/>
<reference evidence="2" key="2">
    <citation type="submission" date="2020-09" db="EMBL/GenBank/DDBJ databases">
        <authorList>
            <person name="Sun Q."/>
            <person name="Ohkuma M."/>
        </authorList>
    </citation>
    <scope>NUCLEOTIDE SEQUENCE</scope>
    <source>
        <strain evidence="2">JCM 4477</strain>
    </source>
</reference>
<protein>
    <submittedName>
        <fullName evidence="2">Uncharacterized protein</fullName>
    </submittedName>
</protein>
<keyword evidence="3" id="KW-1185">Reference proteome</keyword>
<dbReference type="AlphaFoldDB" id="A0A919DU94"/>
<dbReference type="EMBL" id="BNBI01000001">
    <property type="protein sequence ID" value="GHE84935.1"/>
    <property type="molecule type" value="Genomic_DNA"/>
</dbReference>
<evidence type="ECO:0000313" key="3">
    <source>
        <dbReference type="Proteomes" id="UP000630718"/>
    </source>
</evidence>
<name>A0A919DU94_9ACTN</name>
<comment type="caution">
    <text evidence="2">The sequence shown here is derived from an EMBL/GenBank/DDBJ whole genome shotgun (WGS) entry which is preliminary data.</text>
</comment>
<evidence type="ECO:0000256" key="1">
    <source>
        <dbReference type="SAM" id="Phobius"/>
    </source>
</evidence>
<evidence type="ECO:0000313" key="2">
    <source>
        <dbReference type="EMBL" id="GHE84935.1"/>
    </source>
</evidence>
<dbReference type="Proteomes" id="UP000630718">
    <property type="component" value="Unassembled WGS sequence"/>
</dbReference>
<gene>
    <name evidence="2" type="ORF">GCM10018772_05080</name>
</gene>
<keyword evidence="1" id="KW-0812">Transmembrane</keyword>
<keyword evidence="1" id="KW-1133">Transmembrane helix</keyword>
<feature type="transmembrane region" description="Helical" evidence="1">
    <location>
        <begin position="6"/>
        <end position="26"/>
    </location>
</feature>
<keyword evidence="1" id="KW-0472">Membrane</keyword>
<organism evidence="2 3">
    <name type="scientific">Streptomyces fumanus</name>
    <dbReference type="NCBI Taxonomy" id="67302"/>
    <lineage>
        <taxon>Bacteria</taxon>
        <taxon>Bacillati</taxon>
        <taxon>Actinomycetota</taxon>
        <taxon>Actinomycetes</taxon>
        <taxon>Kitasatosporales</taxon>
        <taxon>Streptomycetaceae</taxon>
        <taxon>Streptomyces</taxon>
    </lineage>
</organism>
<accession>A0A919DU94</accession>